<accession>A0ABT6F6D0</accession>
<keyword evidence="3" id="KW-0862">Zinc</keyword>
<dbReference type="Proteomes" id="UP001216907">
    <property type="component" value="Unassembled WGS sequence"/>
</dbReference>
<feature type="binding site" evidence="3">
    <location>
        <position position="96"/>
    </location>
    <ligand>
        <name>Zn(2+)</name>
        <dbReference type="ChEBI" id="CHEBI:29105"/>
    </ligand>
</feature>
<dbReference type="InterPro" id="IPR011057">
    <property type="entry name" value="Mss4-like_sf"/>
</dbReference>
<dbReference type="EC" id="1.8.4.12" evidence="3"/>
<comment type="similarity">
    <text evidence="3">Belongs to the MsrB Met sulfoxide reductase family.</text>
</comment>
<dbReference type="SUPFAM" id="SSF51316">
    <property type="entry name" value="Mss4-like"/>
    <property type="match status" value="1"/>
</dbReference>
<keyword evidence="7" id="KW-1185">Reference proteome</keyword>
<organism evidence="6 7">
    <name type="scientific">Paludisphaera mucosa</name>
    <dbReference type="NCBI Taxonomy" id="3030827"/>
    <lineage>
        <taxon>Bacteria</taxon>
        <taxon>Pseudomonadati</taxon>
        <taxon>Planctomycetota</taxon>
        <taxon>Planctomycetia</taxon>
        <taxon>Isosphaerales</taxon>
        <taxon>Isosphaeraceae</taxon>
        <taxon>Paludisphaera</taxon>
    </lineage>
</organism>
<dbReference type="PANTHER" id="PTHR10173:SF52">
    <property type="entry name" value="METHIONINE-R-SULFOXIDE REDUCTASE B1"/>
    <property type="match status" value="1"/>
</dbReference>
<reference evidence="6 7" key="1">
    <citation type="submission" date="2023-03" db="EMBL/GenBank/DDBJ databases">
        <title>Paludisphaera mucosa sp. nov. a novel planctomycete from northern fen.</title>
        <authorList>
            <person name="Ivanova A."/>
        </authorList>
    </citation>
    <scope>NUCLEOTIDE SEQUENCE [LARGE SCALE GENOMIC DNA]</scope>
    <source>
        <strain evidence="6 7">Pla2</strain>
    </source>
</reference>
<dbReference type="HAMAP" id="MF_01400">
    <property type="entry name" value="MsrB"/>
    <property type="match status" value="1"/>
</dbReference>
<sequence length="195" mass="21673">MRTRTILTATIGLMALLAIAATFRPARVSPAGQPILEKPKIMPTENQAPAAEVPQTEEEWRKKLTPEQYHVVREKGTERAFTGKYWNHKEDGVYRCVGCGEPLFDSAAKFDSGCGWPSFYQPVDDGKEVKEEVDDSLFMRRTEVLCRKCNAHLGHVFDDGPNPTGLRYCINSASIDFEKRGAKSGDSGPADPKKP</sequence>
<dbReference type="InterPro" id="IPR028427">
    <property type="entry name" value="Met_Sox_Rdtase_MsrB"/>
</dbReference>
<feature type="signal peptide" evidence="4">
    <location>
        <begin position="1"/>
        <end position="20"/>
    </location>
</feature>
<protein>
    <recommendedName>
        <fullName evidence="3">Peptide methionine sulfoxide reductase MsrB</fullName>
        <ecNumber evidence="3">1.8.4.12</ecNumber>
    </recommendedName>
    <alternativeName>
        <fullName evidence="3">Peptide-methionine (R)-S-oxide reductase</fullName>
    </alternativeName>
</protein>
<dbReference type="EMBL" id="JARRAG010000001">
    <property type="protein sequence ID" value="MDG3003141.1"/>
    <property type="molecule type" value="Genomic_DNA"/>
</dbReference>
<evidence type="ECO:0000256" key="4">
    <source>
        <dbReference type="SAM" id="SignalP"/>
    </source>
</evidence>
<comment type="catalytic activity">
    <reaction evidence="2 3">
        <text>L-methionyl-[protein] + [thioredoxin]-disulfide + H2O = L-methionyl-(R)-S-oxide-[protein] + [thioredoxin]-dithiol</text>
        <dbReference type="Rhea" id="RHEA:24164"/>
        <dbReference type="Rhea" id="RHEA-COMP:10698"/>
        <dbReference type="Rhea" id="RHEA-COMP:10700"/>
        <dbReference type="Rhea" id="RHEA-COMP:12313"/>
        <dbReference type="Rhea" id="RHEA-COMP:12314"/>
        <dbReference type="ChEBI" id="CHEBI:15377"/>
        <dbReference type="ChEBI" id="CHEBI:16044"/>
        <dbReference type="ChEBI" id="CHEBI:29950"/>
        <dbReference type="ChEBI" id="CHEBI:45764"/>
        <dbReference type="ChEBI" id="CHEBI:50058"/>
        <dbReference type="EC" id="1.8.4.12"/>
    </reaction>
</comment>
<dbReference type="Gene3D" id="2.170.150.20">
    <property type="entry name" value="Peptide methionine sulfoxide reductase"/>
    <property type="match status" value="1"/>
</dbReference>
<dbReference type="PANTHER" id="PTHR10173">
    <property type="entry name" value="METHIONINE SULFOXIDE REDUCTASE"/>
    <property type="match status" value="1"/>
</dbReference>
<evidence type="ECO:0000313" key="7">
    <source>
        <dbReference type="Proteomes" id="UP001216907"/>
    </source>
</evidence>
<feature type="active site" description="Nucleophile" evidence="3">
    <location>
        <position position="169"/>
    </location>
</feature>
<dbReference type="InterPro" id="IPR002579">
    <property type="entry name" value="Met_Sox_Rdtase_MsrB_dom"/>
</dbReference>
<feature type="binding site" evidence="3">
    <location>
        <position position="149"/>
    </location>
    <ligand>
        <name>Zn(2+)</name>
        <dbReference type="ChEBI" id="CHEBI:29105"/>
    </ligand>
</feature>
<dbReference type="NCBIfam" id="TIGR00357">
    <property type="entry name" value="peptide-methionine (R)-S-oxide reductase MsrB"/>
    <property type="match status" value="1"/>
</dbReference>
<keyword evidence="4" id="KW-0732">Signal</keyword>
<dbReference type="PROSITE" id="PS51790">
    <property type="entry name" value="MSRB"/>
    <property type="match status" value="1"/>
</dbReference>
<comment type="cofactor">
    <cofactor evidence="3">
        <name>Zn(2+)</name>
        <dbReference type="ChEBI" id="CHEBI:29105"/>
    </cofactor>
    <text evidence="3">Binds 1 zinc ion per subunit. The zinc ion is important for the structural integrity of the protein.</text>
</comment>
<feature type="binding site" evidence="3">
    <location>
        <position position="146"/>
    </location>
    <ligand>
        <name>Zn(2+)</name>
        <dbReference type="ChEBI" id="CHEBI:29105"/>
    </ligand>
</feature>
<feature type="domain" description="MsrB" evidence="5">
    <location>
        <begin position="57"/>
        <end position="180"/>
    </location>
</feature>
<evidence type="ECO:0000256" key="1">
    <source>
        <dbReference type="ARBA" id="ARBA00023002"/>
    </source>
</evidence>
<evidence type="ECO:0000259" key="5">
    <source>
        <dbReference type="PROSITE" id="PS51790"/>
    </source>
</evidence>
<comment type="caution">
    <text evidence="6">The sequence shown here is derived from an EMBL/GenBank/DDBJ whole genome shotgun (WGS) entry which is preliminary data.</text>
</comment>
<evidence type="ECO:0000313" key="6">
    <source>
        <dbReference type="EMBL" id="MDG3003141.1"/>
    </source>
</evidence>
<evidence type="ECO:0000256" key="3">
    <source>
        <dbReference type="HAMAP-Rule" id="MF_01400"/>
    </source>
</evidence>
<proteinExistence type="inferred from homology"/>
<feature type="chain" id="PRO_5046233445" description="Peptide methionine sulfoxide reductase MsrB" evidence="4">
    <location>
        <begin position="21"/>
        <end position="195"/>
    </location>
</feature>
<dbReference type="GO" id="GO:0033743">
    <property type="term" value="F:peptide-methionine (R)-S-oxide reductase activity"/>
    <property type="evidence" value="ECO:0007669"/>
    <property type="project" value="UniProtKB-EC"/>
</dbReference>
<dbReference type="Pfam" id="PF01641">
    <property type="entry name" value="SelR"/>
    <property type="match status" value="1"/>
</dbReference>
<evidence type="ECO:0000256" key="2">
    <source>
        <dbReference type="ARBA" id="ARBA00048488"/>
    </source>
</evidence>
<feature type="binding site" evidence="3">
    <location>
        <position position="99"/>
    </location>
    <ligand>
        <name>Zn(2+)</name>
        <dbReference type="ChEBI" id="CHEBI:29105"/>
    </ligand>
</feature>
<name>A0ABT6F6D0_9BACT</name>
<keyword evidence="3" id="KW-0479">Metal-binding</keyword>
<gene>
    <name evidence="3 6" type="primary">msrB</name>
    <name evidence="6" type="ORF">PZE19_05125</name>
</gene>
<keyword evidence="1 3" id="KW-0560">Oxidoreductase</keyword>